<name>A0A0B2WVS9_METAS</name>
<evidence type="ECO:0000313" key="3">
    <source>
        <dbReference type="EMBL" id="KHN97562.1"/>
    </source>
</evidence>
<gene>
    <name evidence="3" type="ORF">MAM_04577</name>
</gene>
<dbReference type="Proteomes" id="UP000030816">
    <property type="component" value="Unassembled WGS sequence"/>
</dbReference>
<sequence length="255" mass="28072">MAPSPTMYRAAETLTATTMCTATAGPGTSVRDGGIGAAVGATVGILFGAVAAWFHLAQQRRRHENKNAETTRDDAPARDDAAESDADSEILWYEGQDEIVKFPPRERWRKRAFKCLMTKYELLDEGEDDLELKLGMQCAGVGTIVDDESNYHVDHVSSVPDSWHESLRRLGLGESLNDSLTDLLMDPVTRRQAIFHLIVRVVFTNLDYHTIGPFSLLPAYVNDFVQSLTPGTDDPWNHGKCFLASASRLNSANGS</sequence>
<dbReference type="RefSeq" id="XP_040678628.1">
    <property type="nucleotide sequence ID" value="XM_040823375.1"/>
</dbReference>
<evidence type="ECO:0000313" key="4">
    <source>
        <dbReference type="Proteomes" id="UP000030816"/>
    </source>
</evidence>
<proteinExistence type="predicted"/>
<comment type="caution">
    <text evidence="3">The sequence shown here is derived from an EMBL/GenBank/DDBJ whole genome shotgun (WGS) entry which is preliminary data.</text>
</comment>
<organism evidence="3 4">
    <name type="scientific">Metarhizium album (strain ARSEF 1941)</name>
    <dbReference type="NCBI Taxonomy" id="1081103"/>
    <lineage>
        <taxon>Eukaryota</taxon>
        <taxon>Fungi</taxon>
        <taxon>Dikarya</taxon>
        <taxon>Ascomycota</taxon>
        <taxon>Pezizomycotina</taxon>
        <taxon>Sordariomycetes</taxon>
        <taxon>Hypocreomycetidae</taxon>
        <taxon>Hypocreales</taxon>
        <taxon>Clavicipitaceae</taxon>
        <taxon>Metarhizium</taxon>
    </lineage>
</organism>
<keyword evidence="4" id="KW-1185">Reference proteome</keyword>
<keyword evidence="2" id="KW-1133">Transmembrane helix</keyword>
<keyword evidence="2" id="KW-0472">Membrane</keyword>
<evidence type="ECO:0000256" key="2">
    <source>
        <dbReference type="SAM" id="Phobius"/>
    </source>
</evidence>
<evidence type="ECO:0000256" key="1">
    <source>
        <dbReference type="SAM" id="MobiDB-lite"/>
    </source>
</evidence>
<keyword evidence="2" id="KW-0812">Transmembrane</keyword>
<dbReference type="AlphaFoldDB" id="A0A0B2WVS9"/>
<dbReference type="HOGENOM" id="CLU_1090212_0_0_1"/>
<dbReference type="EMBL" id="AZHE01000010">
    <property type="protein sequence ID" value="KHN97562.1"/>
    <property type="molecule type" value="Genomic_DNA"/>
</dbReference>
<reference evidence="3 4" key="1">
    <citation type="journal article" date="2014" name="Proc. Natl. Acad. Sci. U.S.A.">
        <title>Trajectory and genomic determinants of fungal-pathogen speciation and host adaptation.</title>
        <authorList>
            <person name="Hu X."/>
            <person name="Xiao G."/>
            <person name="Zheng P."/>
            <person name="Shang Y."/>
            <person name="Su Y."/>
            <person name="Zhang X."/>
            <person name="Liu X."/>
            <person name="Zhan S."/>
            <person name="St Leger R.J."/>
            <person name="Wang C."/>
        </authorList>
    </citation>
    <scope>NUCLEOTIDE SEQUENCE [LARGE SCALE GENOMIC DNA]</scope>
    <source>
        <strain evidence="3 4">ARSEF 1941</strain>
    </source>
</reference>
<feature type="compositionally biased region" description="Basic and acidic residues" evidence="1">
    <location>
        <begin position="65"/>
        <end position="81"/>
    </location>
</feature>
<accession>A0A0B2WVS9</accession>
<protein>
    <submittedName>
        <fullName evidence="3">Uncharacterized protein</fullName>
    </submittedName>
</protein>
<dbReference type="GeneID" id="63739032"/>
<dbReference type="OrthoDB" id="5421765at2759"/>
<feature type="region of interest" description="Disordered" evidence="1">
    <location>
        <begin position="61"/>
        <end position="87"/>
    </location>
</feature>
<feature type="transmembrane region" description="Helical" evidence="2">
    <location>
        <begin position="35"/>
        <end position="56"/>
    </location>
</feature>